<sequence>MDLASETQIGPVDSSPGFCFQSQFRSNERVDSLGPD</sequence>
<organism evidence="2 3">
    <name type="scientific">Calycomorphotria hydatis</name>
    <dbReference type="NCBI Taxonomy" id="2528027"/>
    <lineage>
        <taxon>Bacteria</taxon>
        <taxon>Pseudomonadati</taxon>
        <taxon>Planctomycetota</taxon>
        <taxon>Planctomycetia</taxon>
        <taxon>Planctomycetales</taxon>
        <taxon>Planctomycetaceae</taxon>
        <taxon>Calycomorphotria</taxon>
    </lineage>
</organism>
<name>A0A517TCL2_9PLAN</name>
<evidence type="ECO:0000256" key="1">
    <source>
        <dbReference type="SAM" id="MobiDB-lite"/>
    </source>
</evidence>
<evidence type="ECO:0000313" key="3">
    <source>
        <dbReference type="Proteomes" id="UP000319976"/>
    </source>
</evidence>
<keyword evidence="3" id="KW-1185">Reference proteome</keyword>
<dbReference type="EMBL" id="CP036316">
    <property type="protein sequence ID" value="QDT66110.1"/>
    <property type="molecule type" value="Genomic_DNA"/>
</dbReference>
<protein>
    <submittedName>
        <fullName evidence="2">Uncharacterized protein</fullName>
    </submittedName>
</protein>
<dbReference type="Proteomes" id="UP000319976">
    <property type="component" value="Chromosome"/>
</dbReference>
<feature type="region of interest" description="Disordered" evidence="1">
    <location>
        <begin position="1"/>
        <end position="21"/>
    </location>
</feature>
<proteinExistence type="predicted"/>
<evidence type="ECO:0000313" key="2">
    <source>
        <dbReference type="EMBL" id="QDT66110.1"/>
    </source>
</evidence>
<dbReference type="AlphaFoldDB" id="A0A517TCL2"/>
<reference evidence="2 3" key="1">
    <citation type="submission" date="2019-02" db="EMBL/GenBank/DDBJ databases">
        <title>Deep-cultivation of Planctomycetes and their phenomic and genomic characterization uncovers novel biology.</title>
        <authorList>
            <person name="Wiegand S."/>
            <person name="Jogler M."/>
            <person name="Boedeker C."/>
            <person name="Pinto D."/>
            <person name="Vollmers J."/>
            <person name="Rivas-Marin E."/>
            <person name="Kohn T."/>
            <person name="Peeters S.H."/>
            <person name="Heuer A."/>
            <person name="Rast P."/>
            <person name="Oberbeckmann S."/>
            <person name="Bunk B."/>
            <person name="Jeske O."/>
            <person name="Meyerdierks A."/>
            <person name="Storesund J.E."/>
            <person name="Kallscheuer N."/>
            <person name="Luecker S."/>
            <person name="Lage O.M."/>
            <person name="Pohl T."/>
            <person name="Merkel B.J."/>
            <person name="Hornburger P."/>
            <person name="Mueller R.-W."/>
            <person name="Bruemmer F."/>
            <person name="Labrenz M."/>
            <person name="Spormann A.M."/>
            <person name="Op den Camp H."/>
            <person name="Overmann J."/>
            <person name="Amann R."/>
            <person name="Jetten M.S.M."/>
            <person name="Mascher T."/>
            <person name="Medema M.H."/>
            <person name="Devos D.P."/>
            <person name="Kaster A.-K."/>
            <person name="Ovreas L."/>
            <person name="Rohde M."/>
            <person name="Galperin M.Y."/>
            <person name="Jogler C."/>
        </authorList>
    </citation>
    <scope>NUCLEOTIDE SEQUENCE [LARGE SCALE GENOMIC DNA]</scope>
    <source>
        <strain evidence="2 3">V22</strain>
    </source>
</reference>
<accession>A0A517TCL2</accession>
<dbReference type="KEGG" id="chya:V22_33740"/>
<gene>
    <name evidence="2" type="ORF">V22_33740</name>
</gene>